<protein>
    <submittedName>
        <fullName evidence="1">Spermidine/putrescine-binding protein</fullName>
    </submittedName>
</protein>
<dbReference type="SUPFAM" id="SSF53850">
    <property type="entry name" value="Periplasmic binding protein-like II"/>
    <property type="match status" value="1"/>
</dbReference>
<gene>
    <name evidence="1" type="ORF">kam1_419</name>
</gene>
<reference evidence="2" key="1">
    <citation type="submission" date="2019-03" db="EMBL/GenBank/DDBJ databases">
        <title>Complete genome of Methylacidiphilum kamchatkense Kam1.</title>
        <authorList>
            <person name="Kruse T."/>
            <person name="Murarilal Ratnadevi C."/>
            <person name="Erikstad H.-A."/>
            <person name="Birkeland N.-K."/>
        </authorList>
    </citation>
    <scope>NUCLEOTIDE SEQUENCE [LARGE SCALE GENOMIC DNA]</scope>
    <source>
        <strain evidence="2">kam1</strain>
    </source>
</reference>
<accession>A0A516TKA0</accession>
<sequence>MNLQLLVPEGHLLESSLLDYQKAFGSQLTPSFYTDEKSAFEEIQKENFDLVAITDRLVYALQRQKLLAPLPIDKKLLPRVDHKFLYHYYDPSNHFCWPYGWTLLGIGFSKETGSKMYPTHWSELRSPLYTINYPQDSLLKGLIIQSIDKTSLGKTSSSLSEKQVTQNKPAPPLHLRIDTISELLKTNEKEKILTIYLPKEYSWITIFHWAIPRSTANLERIKESLLFLCSPQEQAAIVATNWLGAVSPDTYTMTPEYQRQSPLLYPPEAYLNQCRFFRMDDAYTDKKIRQPTG</sequence>
<evidence type="ECO:0000313" key="1">
    <source>
        <dbReference type="EMBL" id="QDQ41670.1"/>
    </source>
</evidence>
<name>A0A516TKA0_9BACT</name>
<dbReference type="Proteomes" id="UP000315925">
    <property type="component" value="Chromosome"/>
</dbReference>
<evidence type="ECO:0000313" key="2">
    <source>
        <dbReference type="Proteomes" id="UP000315925"/>
    </source>
</evidence>
<dbReference type="KEGG" id="mkc:kam1_419"/>
<dbReference type="EMBL" id="CP037899">
    <property type="protein sequence ID" value="QDQ41670.1"/>
    <property type="molecule type" value="Genomic_DNA"/>
</dbReference>
<dbReference type="Gene3D" id="3.40.190.10">
    <property type="entry name" value="Periplasmic binding protein-like II"/>
    <property type="match status" value="4"/>
</dbReference>
<dbReference type="AlphaFoldDB" id="A0A516TKA0"/>
<dbReference type="RefSeq" id="WP_143958209.1">
    <property type="nucleotide sequence ID" value="NZ_CP037899.1"/>
</dbReference>
<proteinExistence type="predicted"/>
<organism evidence="1 2">
    <name type="scientific">Methylacidiphilum kamchatkense Kam1</name>
    <dbReference type="NCBI Taxonomy" id="1202785"/>
    <lineage>
        <taxon>Bacteria</taxon>
        <taxon>Pseudomonadati</taxon>
        <taxon>Verrucomicrobiota</taxon>
        <taxon>Methylacidiphilae</taxon>
        <taxon>Methylacidiphilales</taxon>
        <taxon>Methylacidiphilaceae</taxon>
        <taxon>Methylacidiphilum (ex Ratnadevi et al. 2023)</taxon>
    </lineage>
</organism>